<keyword evidence="2" id="KW-0472">Membrane</keyword>
<protein>
    <recommendedName>
        <fullName evidence="5">LPXTG cell wall anchor domain-containing protein</fullName>
    </recommendedName>
</protein>
<name>A0A852RNC3_9ACTN</name>
<evidence type="ECO:0000256" key="2">
    <source>
        <dbReference type="SAM" id="Phobius"/>
    </source>
</evidence>
<keyword evidence="4" id="KW-1185">Reference proteome</keyword>
<organism evidence="3 4">
    <name type="scientific">Nocardioides kongjuensis</name>
    <dbReference type="NCBI Taxonomy" id="349522"/>
    <lineage>
        <taxon>Bacteria</taxon>
        <taxon>Bacillati</taxon>
        <taxon>Actinomycetota</taxon>
        <taxon>Actinomycetes</taxon>
        <taxon>Propionibacteriales</taxon>
        <taxon>Nocardioidaceae</taxon>
        <taxon>Nocardioides</taxon>
    </lineage>
</organism>
<dbReference type="Proteomes" id="UP000582231">
    <property type="component" value="Unassembled WGS sequence"/>
</dbReference>
<accession>A0A852RNC3</accession>
<sequence length="282" mass="28036">MSRASRSGARLRLGLPLLLPVVTLALTGLAGPAVADKGGVPNGAAADASPPADPGPPADHRPPLPATAKVPDSAPGRGLPGSDGVRPAPGPQGHRAPDSPVTGAPSTDEPGPGDVPPAPGGATGADRQHRVVVCKYVRRPGLAEVYSHPIIVDFHALLGQGFAGVFPYAFSDGQLGSVAIRWAERGERARDVADSECPTSGVPTSELPPDAGVLPAAHGQVAGVEEVQLTPVREAQTSMARETGLPQTGAPAGLVLLTVAGGLLVGGGGALAAGAVRRRVAS</sequence>
<gene>
    <name evidence="3" type="ORF">BJ958_003624</name>
</gene>
<keyword evidence="2" id="KW-1133">Transmembrane helix</keyword>
<feature type="transmembrane region" description="Helical" evidence="2">
    <location>
        <begin position="254"/>
        <end position="276"/>
    </location>
</feature>
<feature type="region of interest" description="Disordered" evidence="1">
    <location>
        <begin position="32"/>
        <end position="127"/>
    </location>
</feature>
<evidence type="ECO:0008006" key="5">
    <source>
        <dbReference type="Google" id="ProtNLM"/>
    </source>
</evidence>
<evidence type="ECO:0000256" key="1">
    <source>
        <dbReference type="SAM" id="MobiDB-lite"/>
    </source>
</evidence>
<evidence type="ECO:0000313" key="4">
    <source>
        <dbReference type="Proteomes" id="UP000582231"/>
    </source>
</evidence>
<keyword evidence="2" id="KW-0812">Transmembrane</keyword>
<dbReference type="RefSeq" id="WP_179728303.1">
    <property type="nucleotide sequence ID" value="NZ_BAABEF010000001.1"/>
</dbReference>
<comment type="caution">
    <text evidence="3">The sequence shown here is derived from an EMBL/GenBank/DDBJ whole genome shotgun (WGS) entry which is preliminary data.</text>
</comment>
<reference evidence="3 4" key="1">
    <citation type="submission" date="2020-07" db="EMBL/GenBank/DDBJ databases">
        <title>Sequencing the genomes of 1000 actinobacteria strains.</title>
        <authorList>
            <person name="Klenk H.-P."/>
        </authorList>
    </citation>
    <scope>NUCLEOTIDE SEQUENCE [LARGE SCALE GENOMIC DNA]</scope>
    <source>
        <strain evidence="3 4">DSM 19082</strain>
    </source>
</reference>
<proteinExistence type="predicted"/>
<dbReference type="EMBL" id="JACCBF010000001">
    <property type="protein sequence ID" value="NYD32078.1"/>
    <property type="molecule type" value="Genomic_DNA"/>
</dbReference>
<dbReference type="AlphaFoldDB" id="A0A852RNC3"/>
<evidence type="ECO:0000313" key="3">
    <source>
        <dbReference type="EMBL" id="NYD32078.1"/>
    </source>
</evidence>